<organism evidence="2 4">
    <name type="scientific">Rotaria magnacalcarata</name>
    <dbReference type="NCBI Taxonomy" id="392030"/>
    <lineage>
        <taxon>Eukaryota</taxon>
        <taxon>Metazoa</taxon>
        <taxon>Spiralia</taxon>
        <taxon>Gnathifera</taxon>
        <taxon>Rotifera</taxon>
        <taxon>Eurotatoria</taxon>
        <taxon>Bdelloidea</taxon>
        <taxon>Philodinida</taxon>
        <taxon>Philodinidae</taxon>
        <taxon>Rotaria</taxon>
    </lineage>
</organism>
<dbReference type="AlphaFoldDB" id="A0A8S3CEU4"/>
<accession>A0A8S3CEU4</accession>
<evidence type="ECO:0000313" key="2">
    <source>
        <dbReference type="EMBL" id="CAF4888305.1"/>
    </source>
</evidence>
<dbReference type="EMBL" id="CAJOBJ010234416">
    <property type="protein sequence ID" value="CAF5061933.1"/>
    <property type="molecule type" value="Genomic_DNA"/>
</dbReference>
<evidence type="ECO:0000313" key="4">
    <source>
        <dbReference type="Proteomes" id="UP000681967"/>
    </source>
</evidence>
<feature type="non-terminal residue" evidence="2">
    <location>
        <position position="75"/>
    </location>
</feature>
<proteinExistence type="predicted"/>
<feature type="compositionally biased region" description="Polar residues" evidence="1">
    <location>
        <begin position="1"/>
        <end position="13"/>
    </location>
</feature>
<evidence type="ECO:0000256" key="1">
    <source>
        <dbReference type="SAM" id="MobiDB-lite"/>
    </source>
</evidence>
<feature type="non-terminal residue" evidence="2">
    <location>
        <position position="1"/>
    </location>
</feature>
<reference evidence="2" key="1">
    <citation type="submission" date="2021-02" db="EMBL/GenBank/DDBJ databases">
        <authorList>
            <person name="Nowell W R."/>
        </authorList>
    </citation>
    <scope>NUCLEOTIDE SEQUENCE</scope>
</reference>
<dbReference type="Proteomes" id="UP000681967">
    <property type="component" value="Unassembled WGS sequence"/>
</dbReference>
<sequence>VTKPTKQTTSTAPLGSKVPQLTLERIDTKNLKASATATATATTTTTATTTAATSTNIGSNEKLANKSLKLKRTNI</sequence>
<evidence type="ECO:0000313" key="3">
    <source>
        <dbReference type="EMBL" id="CAF5061933.1"/>
    </source>
</evidence>
<dbReference type="Proteomes" id="UP000681720">
    <property type="component" value="Unassembled WGS sequence"/>
</dbReference>
<gene>
    <name evidence="2" type="ORF">BYL167_LOCUS51649</name>
    <name evidence="3" type="ORF">GIL414_LOCUS60579</name>
</gene>
<dbReference type="EMBL" id="CAJOBH010163894">
    <property type="protein sequence ID" value="CAF4888305.1"/>
    <property type="molecule type" value="Genomic_DNA"/>
</dbReference>
<comment type="caution">
    <text evidence="2">The sequence shown here is derived from an EMBL/GenBank/DDBJ whole genome shotgun (WGS) entry which is preliminary data.</text>
</comment>
<feature type="region of interest" description="Disordered" evidence="1">
    <location>
        <begin position="1"/>
        <end position="23"/>
    </location>
</feature>
<protein>
    <submittedName>
        <fullName evidence="2">Uncharacterized protein</fullName>
    </submittedName>
</protein>
<name>A0A8S3CEU4_9BILA</name>